<feature type="domain" description="Competence protein CoiA-like N-terminal" evidence="1">
    <location>
        <begin position="10"/>
        <end position="51"/>
    </location>
</feature>
<evidence type="ECO:0000313" key="3">
    <source>
        <dbReference type="Proteomes" id="UP000198145"/>
    </source>
</evidence>
<dbReference type="InterPro" id="IPR057253">
    <property type="entry name" value="CoiA-like_N"/>
</dbReference>
<dbReference type="Proteomes" id="UP000198145">
    <property type="component" value="Unassembled WGS sequence"/>
</dbReference>
<accession>A0A2D0ADP5</accession>
<proteinExistence type="predicted"/>
<dbReference type="EMBL" id="NJBA01000004">
    <property type="protein sequence ID" value="OWP50241.1"/>
    <property type="molecule type" value="Genomic_DNA"/>
</dbReference>
<comment type="caution">
    <text evidence="2">The sequence shown here is derived from an EMBL/GenBank/DDBJ whole genome shotgun (WGS) entry which is preliminary data.</text>
</comment>
<organism evidence="2 3">
    <name type="scientific">Pseudomonas nitroreducens</name>
    <dbReference type="NCBI Taxonomy" id="46680"/>
    <lineage>
        <taxon>Bacteria</taxon>
        <taxon>Pseudomonadati</taxon>
        <taxon>Pseudomonadota</taxon>
        <taxon>Gammaproteobacteria</taxon>
        <taxon>Pseudomonadales</taxon>
        <taxon>Pseudomonadaceae</taxon>
        <taxon>Pseudomonas</taxon>
    </lineage>
</organism>
<sequence>MFLAKTLDGRRISATREEDGHCPKCNALLTPRMGDINEWHWSHKPGQTCDYRKSATFWHYAWMKRYHAMADWDLETTVGGFEFDGINSEKKLALLLTKKLVKSEIDEFVAACMPLGLKPLVIINSAAFKNFNFVNGRLKPKLSHNPAWKIFWDHAHQGATDRSASIWLDIDSGVFPDFGLQTGAYNLSYANRYYGEIAVNPKPRTKS</sequence>
<protein>
    <recommendedName>
        <fullName evidence="1">Competence protein CoiA-like N-terminal domain-containing protein</fullName>
    </recommendedName>
</protein>
<name>A0A2D0ADP5_PSENT</name>
<dbReference type="AlphaFoldDB" id="A0A2D0ADP5"/>
<gene>
    <name evidence="2" type="ORF">CEG18_11830</name>
</gene>
<evidence type="ECO:0000313" key="2">
    <source>
        <dbReference type="EMBL" id="OWP50241.1"/>
    </source>
</evidence>
<reference evidence="2 3" key="1">
    <citation type="submission" date="2017-06" db="EMBL/GenBank/DDBJ databases">
        <title>Draft genome of Pseudomonas nitroreducens DF05.</title>
        <authorList>
            <person name="Iyer R."/>
        </authorList>
    </citation>
    <scope>NUCLEOTIDE SEQUENCE [LARGE SCALE GENOMIC DNA]</scope>
    <source>
        <strain evidence="2 3">DF05</strain>
    </source>
</reference>
<evidence type="ECO:0000259" key="1">
    <source>
        <dbReference type="Pfam" id="PF25164"/>
    </source>
</evidence>
<dbReference type="Pfam" id="PF25164">
    <property type="entry name" value="CoiA_N"/>
    <property type="match status" value="1"/>
</dbReference>
<dbReference type="RefSeq" id="WP_088417667.1">
    <property type="nucleotide sequence ID" value="NZ_NJBA01000004.1"/>
</dbReference>